<keyword evidence="3" id="KW-1185">Reference proteome</keyword>
<evidence type="ECO:0000256" key="1">
    <source>
        <dbReference type="SAM" id="MobiDB-lite"/>
    </source>
</evidence>
<gene>
    <name evidence="2" type="ORF">ADUPG1_011646</name>
</gene>
<dbReference type="Proteomes" id="UP001057375">
    <property type="component" value="Unassembled WGS sequence"/>
</dbReference>
<dbReference type="EMBL" id="BQXS01012158">
    <property type="protein sequence ID" value="GKT20100.1"/>
    <property type="molecule type" value="Genomic_DNA"/>
</dbReference>
<accession>A0ABQ5JWJ1</accession>
<comment type="caution">
    <text evidence="2">The sequence shown here is derived from an EMBL/GenBank/DDBJ whole genome shotgun (WGS) entry which is preliminary data.</text>
</comment>
<name>A0ABQ5JWJ1_9EUKA</name>
<feature type="region of interest" description="Disordered" evidence="1">
    <location>
        <begin position="191"/>
        <end position="210"/>
    </location>
</feature>
<organism evidence="2 3">
    <name type="scientific">Aduncisulcus paluster</name>
    <dbReference type="NCBI Taxonomy" id="2918883"/>
    <lineage>
        <taxon>Eukaryota</taxon>
        <taxon>Metamonada</taxon>
        <taxon>Carpediemonas-like organisms</taxon>
        <taxon>Aduncisulcus</taxon>
    </lineage>
</organism>
<reference evidence="2" key="1">
    <citation type="submission" date="2022-03" db="EMBL/GenBank/DDBJ databases">
        <title>Draft genome sequence of Aduncisulcus paluster, a free-living microaerophilic Fornicata.</title>
        <authorList>
            <person name="Yuyama I."/>
            <person name="Kume K."/>
            <person name="Tamura T."/>
            <person name="Inagaki Y."/>
            <person name="Hashimoto T."/>
        </authorList>
    </citation>
    <scope>NUCLEOTIDE SEQUENCE</scope>
    <source>
        <strain evidence="2">NY0171</strain>
    </source>
</reference>
<protein>
    <submittedName>
        <fullName evidence="2">Uncharacterized protein</fullName>
    </submittedName>
</protein>
<sequence>MISSTGVIQTVEAEIIHEGNFKCCPIPRDSSNIKSVAFPRIEAIDGTKKESDIEYNQSFRAQLMMKGRVNCGHFTDISIPFSSSSPMKGAYICLDGYPPSPTHLIFTLTSSKGEKTFKKYEFPEFTGFQWYFLPIDLDDVVLCEITGKGRERYFIINSLIFIQKETLEEIIVREAREKLWSEAPVVKPEFVKEGDKESEGSPKRFYSHST</sequence>
<evidence type="ECO:0000313" key="2">
    <source>
        <dbReference type="EMBL" id="GKT20100.1"/>
    </source>
</evidence>
<feature type="compositionally biased region" description="Basic and acidic residues" evidence="1">
    <location>
        <begin position="191"/>
        <end position="202"/>
    </location>
</feature>
<proteinExistence type="predicted"/>
<evidence type="ECO:0000313" key="3">
    <source>
        <dbReference type="Proteomes" id="UP001057375"/>
    </source>
</evidence>